<name>A0AAD4XHH8_9MAGN</name>
<gene>
    <name evidence="1" type="ORF">MKW98_021303</name>
</gene>
<protein>
    <submittedName>
        <fullName evidence="1">Uncharacterized protein</fullName>
    </submittedName>
</protein>
<comment type="caution">
    <text evidence="1">The sequence shown here is derived from an EMBL/GenBank/DDBJ whole genome shotgun (WGS) entry which is preliminary data.</text>
</comment>
<dbReference type="AlphaFoldDB" id="A0AAD4XHH8"/>
<evidence type="ECO:0000313" key="2">
    <source>
        <dbReference type="Proteomes" id="UP001202328"/>
    </source>
</evidence>
<reference evidence="1" key="1">
    <citation type="submission" date="2022-04" db="EMBL/GenBank/DDBJ databases">
        <title>A functionally conserved STORR gene fusion in Papaver species that diverged 16.8 million years ago.</title>
        <authorList>
            <person name="Catania T."/>
        </authorList>
    </citation>
    <scope>NUCLEOTIDE SEQUENCE</scope>
    <source>
        <strain evidence="1">S-188037</strain>
    </source>
</reference>
<evidence type="ECO:0000313" key="1">
    <source>
        <dbReference type="EMBL" id="KAI3917541.1"/>
    </source>
</evidence>
<organism evidence="1 2">
    <name type="scientific">Papaver atlanticum</name>
    <dbReference type="NCBI Taxonomy" id="357466"/>
    <lineage>
        <taxon>Eukaryota</taxon>
        <taxon>Viridiplantae</taxon>
        <taxon>Streptophyta</taxon>
        <taxon>Embryophyta</taxon>
        <taxon>Tracheophyta</taxon>
        <taxon>Spermatophyta</taxon>
        <taxon>Magnoliopsida</taxon>
        <taxon>Ranunculales</taxon>
        <taxon>Papaveraceae</taxon>
        <taxon>Papaveroideae</taxon>
        <taxon>Papaver</taxon>
    </lineage>
</organism>
<accession>A0AAD4XHH8</accession>
<proteinExistence type="predicted"/>
<keyword evidence="2" id="KW-1185">Reference proteome</keyword>
<dbReference type="Proteomes" id="UP001202328">
    <property type="component" value="Unassembled WGS sequence"/>
</dbReference>
<dbReference type="EMBL" id="JAJJMB010008983">
    <property type="protein sequence ID" value="KAI3917541.1"/>
    <property type="molecule type" value="Genomic_DNA"/>
</dbReference>
<sequence>MLSRTRGWNGVLVYINRGDPTSLSRSIGDEYCLVYMFFTFSSGLGGAGVGAAGGGGLGEAAGGGRSDGDRHE</sequence>